<sequence>MRMLAENGIATPDDLAQVVPPAARLARGPVAIAECFQNIPCDPCYHSCKQGAIKEFTDINQRPQIDFDKCNGCGTCMSRCPGLAIFVVDAAYGEQEALVKLPYEFHPLPAVGDVVTAVNRAGQAVGEARVVRVQNAQAQDRTAIIWLAVAKDLMMEVRHCKVKGVG</sequence>
<evidence type="ECO:0000313" key="5">
    <source>
        <dbReference type="EMBL" id="CCO07157.1"/>
    </source>
</evidence>
<evidence type="ECO:0000313" key="6">
    <source>
        <dbReference type="Proteomes" id="UP000009315"/>
    </source>
</evidence>
<dbReference type="AlphaFoldDB" id="K8DX67"/>
<comment type="caution">
    <text evidence="5">The sequence shown here is derived from an EMBL/GenBank/DDBJ whole genome shotgun (WGS) entry which is preliminary data.</text>
</comment>
<dbReference type="SUPFAM" id="SSF54862">
    <property type="entry name" value="4Fe-4S ferredoxins"/>
    <property type="match status" value="1"/>
</dbReference>
<dbReference type="STRING" id="1121428.DESHY_110101"/>
<protein>
    <submittedName>
        <fullName evidence="5">4Fe-4S ferredoxin iron-sulfur binding domain protein</fullName>
    </submittedName>
</protein>
<organism evidence="5 6">
    <name type="scientific">Desulforamulus hydrothermalis Lam5 = DSM 18033</name>
    <dbReference type="NCBI Taxonomy" id="1121428"/>
    <lineage>
        <taxon>Bacteria</taxon>
        <taxon>Bacillati</taxon>
        <taxon>Bacillota</taxon>
        <taxon>Clostridia</taxon>
        <taxon>Eubacteriales</taxon>
        <taxon>Peptococcaceae</taxon>
        <taxon>Desulforamulus</taxon>
    </lineage>
</organism>
<dbReference type="GO" id="GO:0051536">
    <property type="term" value="F:iron-sulfur cluster binding"/>
    <property type="evidence" value="ECO:0007669"/>
    <property type="project" value="UniProtKB-KW"/>
</dbReference>
<name>K8DX67_9FIRM</name>
<dbReference type="Pfam" id="PF00037">
    <property type="entry name" value="Fer4"/>
    <property type="match status" value="1"/>
</dbReference>
<evidence type="ECO:0000259" key="4">
    <source>
        <dbReference type="PROSITE" id="PS51379"/>
    </source>
</evidence>
<feature type="domain" description="4Fe-4S ferredoxin-type" evidence="4">
    <location>
        <begin position="61"/>
        <end position="90"/>
    </location>
</feature>
<dbReference type="PROSITE" id="PS51379">
    <property type="entry name" value="4FE4S_FER_2"/>
    <property type="match status" value="1"/>
</dbReference>
<evidence type="ECO:0000256" key="2">
    <source>
        <dbReference type="ARBA" id="ARBA00023004"/>
    </source>
</evidence>
<dbReference type="GO" id="GO:0046872">
    <property type="term" value="F:metal ion binding"/>
    <property type="evidence" value="ECO:0007669"/>
    <property type="project" value="UniProtKB-KW"/>
</dbReference>
<reference evidence="5 6" key="1">
    <citation type="journal article" date="2013" name="Genome Announc.">
        <title>Genome Sequence of the Sulfate-Reducing Bacterium Desulfotomaculum hydrothermale Lam5(T).</title>
        <authorList>
            <person name="Amin O."/>
            <person name="Fardeau M.L."/>
            <person name="Valette O."/>
            <person name="Hirschler-Rea A."/>
            <person name="Barbe V."/>
            <person name="Medigue C."/>
            <person name="Vacherie B."/>
            <person name="Ollivier B."/>
            <person name="Bertin P.N."/>
            <person name="Dolla A."/>
        </authorList>
    </citation>
    <scope>NUCLEOTIDE SEQUENCE [LARGE SCALE GENOMIC DNA]</scope>
    <source>
        <strain evidence="6">Lam5 / DSM 18033</strain>
    </source>
</reference>
<keyword evidence="6" id="KW-1185">Reference proteome</keyword>
<dbReference type="EMBL" id="CAOS01000003">
    <property type="protein sequence ID" value="CCO07157.1"/>
    <property type="molecule type" value="Genomic_DNA"/>
</dbReference>
<keyword evidence="3" id="KW-0411">Iron-sulfur</keyword>
<proteinExistence type="predicted"/>
<dbReference type="InterPro" id="IPR017896">
    <property type="entry name" value="4Fe4S_Fe-S-bd"/>
</dbReference>
<evidence type="ECO:0000256" key="3">
    <source>
        <dbReference type="ARBA" id="ARBA00023014"/>
    </source>
</evidence>
<keyword evidence="2" id="KW-0408">Iron</keyword>
<dbReference type="Gene3D" id="3.30.70.20">
    <property type="match status" value="1"/>
</dbReference>
<evidence type="ECO:0000256" key="1">
    <source>
        <dbReference type="ARBA" id="ARBA00022723"/>
    </source>
</evidence>
<dbReference type="InterPro" id="IPR017900">
    <property type="entry name" value="4Fe4S_Fe_S_CS"/>
</dbReference>
<dbReference type="PROSITE" id="PS00198">
    <property type="entry name" value="4FE4S_FER_1"/>
    <property type="match status" value="1"/>
</dbReference>
<gene>
    <name evidence="5" type="ORF">DESHY_110101</name>
</gene>
<accession>K8DX67</accession>
<dbReference type="eggNOG" id="COG1149">
    <property type="taxonomic scope" value="Bacteria"/>
</dbReference>
<dbReference type="Proteomes" id="UP000009315">
    <property type="component" value="Unassembled WGS sequence"/>
</dbReference>
<keyword evidence="1" id="KW-0479">Metal-binding</keyword>